<sequence>MQVTMSSSEATIENRTFDEIAVGDSATLEKRLTMEDIKLFAVMSGDVNPAHVDEEFARSSFFHELIAHGMWGGALISTVLGTKLPGPGTIYLGQTLRFRGPVTLGDQIRITVTATEKDERKGQVVFDCECRNQEDALVLDGEARVLAPKEKVSRPRAVMPTIRMAEQGKLSEMLAAADDPEPMTAAVVHPVDIESIQAVDQAVGRGLIRPILIGPMARMQSAADDAGVDISGFEQVAVRHSHGAAETAVGMAEAGDVGAVIKGGLSTDELLGKLVDPGNGLRTERIPSQVMAFDVPTYPRPLMISDPLVNIHPGLFEKRDIVRNAVELAHALKIHEPRVAMLSSSESIDPKLSSTLDAAAICKMADRGQVAGAVIDGPMAFDAAISAATARARALESPVAGRADVLVAPDLEAASMLVKQLSHLADARGSGLLVGLRVPVVMSGRDDNVPSRLTGIRLAHRYLAYLQHAGRDAMAAAVS</sequence>
<evidence type="ECO:0000259" key="5">
    <source>
        <dbReference type="Pfam" id="PF01575"/>
    </source>
</evidence>
<dbReference type="FunFam" id="3.10.129.10:FF:000042">
    <property type="entry name" value="MaoC domain protein dehydratase"/>
    <property type="match status" value="1"/>
</dbReference>
<dbReference type="PANTHER" id="PTHR43356:SF2">
    <property type="entry name" value="PHOSPHATE ACETYLTRANSFERASE"/>
    <property type="match status" value="1"/>
</dbReference>
<dbReference type="PANTHER" id="PTHR43356">
    <property type="entry name" value="PHOSPHATE ACETYLTRANSFERASE"/>
    <property type="match status" value="1"/>
</dbReference>
<dbReference type="KEGG" id="spiu:SPICUR_05665"/>
<dbReference type="InterPro" id="IPR029069">
    <property type="entry name" value="HotDog_dom_sf"/>
</dbReference>
<keyword evidence="7" id="KW-1185">Reference proteome</keyword>
<evidence type="ECO:0000313" key="7">
    <source>
        <dbReference type="Proteomes" id="UP000017640"/>
    </source>
</evidence>
<dbReference type="GO" id="GO:0016836">
    <property type="term" value="F:hydro-lyase activity"/>
    <property type="evidence" value="ECO:0007669"/>
    <property type="project" value="UniProtKB-ARBA"/>
</dbReference>
<dbReference type="SUPFAM" id="SSF53659">
    <property type="entry name" value="Isocitrate/Isopropylmalate dehydrogenase-like"/>
    <property type="match status" value="1"/>
</dbReference>
<keyword evidence="2" id="KW-0456">Lyase</keyword>
<dbReference type="PATRIC" id="fig|1335757.3.peg.1106"/>
<evidence type="ECO:0000259" key="4">
    <source>
        <dbReference type="Pfam" id="PF01515"/>
    </source>
</evidence>
<organism evidence="6 7">
    <name type="scientific">Spiribacter curvatus</name>
    <dbReference type="NCBI Taxonomy" id="1335757"/>
    <lineage>
        <taxon>Bacteria</taxon>
        <taxon>Pseudomonadati</taxon>
        <taxon>Pseudomonadota</taxon>
        <taxon>Gammaproteobacteria</taxon>
        <taxon>Chromatiales</taxon>
        <taxon>Ectothiorhodospiraceae</taxon>
        <taxon>Spiribacter</taxon>
    </lineage>
</organism>
<evidence type="ECO:0000256" key="3">
    <source>
        <dbReference type="ARBA" id="ARBA00023315"/>
    </source>
</evidence>
<dbReference type="STRING" id="1335757.SPICUR_05665"/>
<dbReference type="Proteomes" id="UP000017640">
    <property type="component" value="Chromosome"/>
</dbReference>
<dbReference type="Gene3D" id="3.40.718.10">
    <property type="entry name" value="Isopropylmalate Dehydrogenase"/>
    <property type="match status" value="1"/>
</dbReference>
<dbReference type="EMBL" id="CP005990">
    <property type="protein sequence ID" value="AGY92106.1"/>
    <property type="molecule type" value="Genomic_DNA"/>
</dbReference>
<dbReference type="AlphaFoldDB" id="U5T4B2"/>
<dbReference type="CDD" id="cd03449">
    <property type="entry name" value="R_hydratase"/>
    <property type="match status" value="1"/>
</dbReference>
<dbReference type="InterPro" id="IPR050500">
    <property type="entry name" value="Phos_Acetyltrans/Butyryltrans"/>
</dbReference>
<dbReference type="Pfam" id="PF01515">
    <property type="entry name" value="PTA_PTB"/>
    <property type="match status" value="1"/>
</dbReference>
<keyword evidence="3" id="KW-0012">Acyltransferase</keyword>
<dbReference type="NCBIfam" id="NF006045">
    <property type="entry name" value="PRK08190.1"/>
    <property type="match status" value="1"/>
</dbReference>
<proteinExistence type="predicted"/>
<dbReference type="InterPro" id="IPR002539">
    <property type="entry name" value="MaoC-like_dom"/>
</dbReference>
<dbReference type="SUPFAM" id="SSF54637">
    <property type="entry name" value="Thioesterase/thiol ester dehydrase-isomerase"/>
    <property type="match status" value="1"/>
</dbReference>
<keyword evidence="1" id="KW-0808">Transferase</keyword>
<dbReference type="eggNOG" id="COG0280">
    <property type="taxonomic scope" value="Bacteria"/>
</dbReference>
<dbReference type="eggNOG" id="COG2030">
    <property type="taxonomic scope" value="Bacteria"/>
</dbReference>
<evidence type="ECO:0008006" key="8">
    <source>
        <dbReference type="Google" id="ProtNLM"/>
    </source>
</evidence>
<name>U5T4B2_9GAMM</name>
<dbReference type="Gene3D" id="3.10.129.10">
    <property type="entry name" value="Hotdog Thioesterase"/>
    <property type="match status" value="1"/>
</dbReference>
<evidence type="ECO:0000256" key="2">
    <source>
        <dbReference type="ARBA" id="ARBA00023239"/>
    </source>
</evidence>
<feature type="domain" description="Phosphate acetyl/butaryl transferase" evidence="4">
    <location>
        <begin position="245"/>
        <end position="446"/>
    </location>
</feature>
<evidence type="ECO:0000256" key="1">
    <source>
        <dbReference type="ARBA" id="ARBA00022679"/>
    </source>
</evidence>
<protein>
    <recommendedName>
        <fullName evidence="8">Enoyl-CoA hydratase</fullName>
    </recommendedName>
</protein>
<dbReference type="Pfam" id="PF01575">
    <property type="entry name" value="MaoC_dehydratas"/>
    <property type="match status" value="1"/>
</dbReference>
<dbReference type="InterPro" id="IPR002505">
    <property type="entry name" value="PTA_PTB"/>
</dbReference>
<dbReference type="GO" id="GO:0016746">
    <property type="term" value="F:acyltransferase activity"/>
    <property type="evidence" value="ECO:0007669"/>
    <property type="project" value="UniProtKB-KW"/>
</dbReference>
<accession>U5T4B2</accession>
<dbReference type="HOGENOM" id="CLU_042890_1_0_6"/>
<feature type="domain" description="MaoC-like" evidence="5">
    <location>
        <begin position="29"/>
        <end position="123"/>
    </location>
</feature>
<reference evidence="6 7" key="1">
    <citation type="journal article" date="2013" name="BMC Genomics">
        <title>Genomes of "Spiribacter", a streamlined, successful halophilic bacterium.</title>
        <authorList>
            <person name="Lopez-Perez M."/>
            <person name="Ghai R."/>
            <person name="Leon M.J."/>
            <person name="Rodriguez-Olmos A."/>
            <person name="Copa-Patino J.L."/>
            <person name="Soliveri J."/>
            <person name="Sanchez-Porro C."/>
            <person name="Ventosa A."/>
            <person name="Rodriguez-Valera F."/>
        </authorList>
    </citation>
    <scope>NUCLEOTIDE SEQUENCE [LARGE SCALE GENOMIC DNA]</scope>
    <source>
        <strain evidence="6 7">UAH-SP71</strain>
    </source>
</reference>
<gene>
    <name evidence="6" type="ORF">SPICUR_05665</name>
</gene>
<evidence type="ECO:0000313" key="6">
    <source>
        <dbReference type="EMBL" id="AGY92106.1"/>
    </source>
</evidence>